<organism evidence="1 2">
    <name type="scientific">Lichtheimia corymbifera JMRC:FSU:9682</name>
    <dbReference type="NCBI Taxonomy" id="1263082"/>
    <lineage>
        <taxon>Eukaryota</taxon>
        <taxon>Fungi</taxon>
        <taxon>Fungi incertae sedis</taxon>
        <taxon>Mucoromycota</taxon>
        <taxon>Mucoromycotina</taxon>
        <taxon>Mucoromycetes</taxon>
        <taxon>Mucorales</taxon>
        <taxon>Lichtheimiaceae</taxon>
        <taxon>Lichtheimia</taxon>
    </lineage>
</organism>
<reference evidence="1" key="1">
    <citation type="submission" date="2013-08" db="EMBL/GenBank/DDBJ databases">
        <title>Gene expansion shapes genome architecture in the human pathogen Lichtheimia corymbifera: an evolutionary genomics analysis in the ancient terrestrial Mucorales (Mucoromycotina).</title>
        <authorList>
            <person name="Schwartze V.U."/>
            <person name="Winter S."/>
            <person name="Shelest E."/>
            <person name="Marcet-Houben M."/>
            <person name="Horn F."/>
            <person name="Wehner S."/>
            <person name="Hoffmann K."/>
            <person name="Riege K."/>
            <person name="Sammeth M."/>
            <person name="Nowrousian M."/>
            <person name="Valiante V."/>
            <person name="Linde J."/>
            <person name="Jacobsen I.D."/>
            <person name="Marz M."/>
            <person name="Brakhage A.A."/>
            <person name="Gabaldon T."/>
            <person name="Bocker S."/>
            <person name="Voigt K."/>
        </authorList>
    </citation>
    <scope>NUCLEOTIDE SEQUENCE [LARGE SCALE GENOMIC DNA]</scope>
    <source>
        <strain evidence="1">FSU 9682</strain>
    </source>
</reference>
<comment type="caution">
    <text evidence="1">The sequence shown here is derived from an EMBL/GenBank/DDBJ whole genome shotgun (WGS) entry which is preliminary data.</text>
</comment>
<gene>
    <name evidence="1" type="ORF">LCOR_07392.1</name>
</gene>
<evidence type="ECO:0000313" key="1">
    <source>
        <dbReference type="EMBL" id="CDH56332.1"/>
    </source>
</evidence>
<evidence type="ECO:0000313" key="2">
    <source>
        <dbReference type="Proteomes" id="UP000027586"/>
    </source>
</evidence>
<sequence length="95" mass="11083">MKPQVFAIGDFVLLRHENKLSLEYNWKGPYKILARNLDTHIYQIQDLQGNTYSSWVHTDRLRPISIHSPTPTHPWYDPTHSRAIIRQEASANSLS</sequence>
<keyword evidence="2" id="KW-1185">Reference proteome</keyword>
<dbReference type="Gene3D" id="2.30.30.850">
    <property type="match status" value="1"/>
</dbReference>
<proteinExistence type="predicted"/>
<dbReference type="VEuPathDB" id="FungiDB:LCOR_07392.1"/>
<protein>
    <submittedName>
        <fullName evidence="1">Enzymatic poly</fullName>
    </submittedName>
</protein>
<accession>A0A068S3A2</accession>
<dbReference type="Proteomes" id="UP000027586">
    <property type="component" value="Unassembled WGS sequence"/>
</dbReference>
<dbReference type="AlphaFoldDB" id="A0A068S3A2"/>
<name>A0A068S3A2_9FUNG</name>
<dbReference type="OrthoDB" id="5582742at2759"/>
<dbReference type="EMBL" id="CBTN010000036">
    <property type="protein sequence ID" value="CDH56332.1"/>
    <property type="molecule type" value="Genomic_DNA"/>
</dbReference>